<evidence type="ECO:0000313" key="2">
    <source>
        <dbReference type="EMBL" id="GHB43655.1"/>
    </source>
</evidence>
<keyword evidence="3" id="KW-1185">Reference proteome</keyword>
<protein>
    <recommendedName>
        <fullName evidence="4">Integral membrane protein</fullName>
    </recommendedName>
</protein>
<evidence type="ECO:0000256" key="1">
    <source>
        <dbReference type="SAM" id="Phobius"/>
    </source>
</evidence>
<dbReference type="Proteomes" id="UP000642673">
    <property type="component" value="Unassembled WGS sequence"/>
</dbReference>
<feature type="transmembrane region" description="Helical" evidence="1">
    <location>
        <begin position="79"/>
        <end position="101"/>
    </location>
</feature>
<evidence type="ECO:0000313" key="3">
    <source>
        <dbReference type="Proteomes" id="UP000642673"/>
    </source>
</evidence>
<accession>A0ABQ3ENK2</accession>
<comment type="caution">
    <text evidence="2">The sequence shown here is derived from an EMBL/GenBank/DDBJ whole genome shotgun (WGS) entry which is preliminary data.</text>
</comment>
<feature type="transmembrane region" description="Helical" evidence="1">
    <location>
        <begin position="41"/>
        <end position="58"/>
    </location>
</feature>
<dbReference type="EMBL" id="BMVP01000002">
    <property type="protein sequence ID" value="GHB43655.1"/>
    <property type="molecule type" value="Genomic_DNA"/>
</dbReference>
<reference evidence="3" key="1">
    <citation type="journal article" date="2019" name="Int. J. Syst. Evol. Microbiol.">
        <title>The Global Catalogue of Microorganisms (GCM) 10K type strain sequencing project: providing services to taxonomists for standard genome sequencing and annotation.</title>
        <authorList>
            <consortium name="The Broad Institute Genomics Platform"/>
            <consortium name="The Broad Institute Genome Sequencing Center for Infectious Disease"/>
            <person name="Wu L."/>
            <person name="Ma J."/>
        </authorList>
    </citation>
    <scope>NUCLEOTIDE SEQUENCE [LARGE SCALE GENOMIC DNA]</scope>
    <source>
        <strain evidence="3">JCM 4738</strain>
    </source>
</reference>
<keyword evidence="1" id="KW-0472">Membrane</keyword>
<keyword evidence="1" id="KW-0812">Transmembrane</keyword>
<proteinExistence type="predicted"/>
<feature type="transmembrane region" description="Helical" evidence="1">
    <location>
        <begin position="131"/>
        <end position="151"/>
    </location>
</feature>
<keyword evidence="1" id="KW-1133">Transmembrane helix</keyword>
<organism evidence="2 3">
    <name type="scientific">Streptomyces cirratus</name>
    <dbReference type="NCBI Taxonomy" id="68187"/>
    <lineage>
        <taxon>Bacteria</taxon>
        <taxon>Bacillati</taxon>
        <taxon>Actinomycetota</taxon>
        <taxon>Actinomycetes</taxon>
        <taxon>Kitasatosporales</taxon>
        <taxon>Streptomycetaceae</taxon>
        <taxon>Streptomyces</taxon>
    </lineage>
</organism>
<gene>
    <name evidence="2" type="ORF">GCM10010347_11080</name>
</gene>
<feature type="transmembrane region" description="Helical" evidence="1">
    <location>
        <begin position="107"/>
        <end position="126"/>
    </location>
</feature>
<evidence type="ECO:0008006" key="4">
    <source>
        <dbReference type="Google" id="ProtNLM"/>
    </source>
</evidence>
<feature type="transmembrane region" description="Helical" evidence="1">
    <location>
        <begin position="18"/>
        <end position="35"/>
    </location>
</feature>
<feature type="transmembrane region" description="Helical" evidence="1">
    <location>
        <begin position="157"/>
        <end position="176"/>
    </location>
</feature>
<name>A0ABQ3ENK2_9ACTN</name>
<sequence length="180" mass="18470">MIHIADTDAMTRTQTGRLIGGIFGFFFIMANAGALPEAVAIPTRMLGVAAFLALVLALRRTRGEQPVTDGGGADFGRNYRYVVAAEVVVGAAGLVVINPVLHAAQATVGWIALVVGLHFFGLAAVWRRPSLCWLAAAMSVCGAVGLVLGAYGSSAAVIALIAGIAPGAMLLGSVLVKRRA</sequence>